<gene>
    <name evidence="1" type="ORF">GCM10009560_35310</name>
</gene>
<comment type="caution">
    <text evidence="1">The sequence shown here is derived from an EMBL/GenBank/DDBJ whole genome shotgun (WGS) entry which is preliminary data.</text>
</comment>
<sequence>MPDLSRSDVDTVLVTRGSGGAAEAERMLTRLERLPWPRELVSFTVLVGTDGSAVLGYLQCAGPLDSGFVADVTGSVAAEYRVYRSLSRADRPVPGCVVVVDVEFDGPDAQRQRRWIDTVLNAVAAEPEPHPGGISGHFHVSTDGARVLNYAEWTDEDSHRDALAGSGRGMVGSGPAWRAVQEFPGVRSGGFTRYRLLRTVVGEQITEE</sequence>
<dbReference type="InterPro" id="IPR011008">
    <property type="entry name" value="Dimeric_a/b-barrel"/>
</dbReference>
<proteinExistence type="predicted"/>
<evidence type="ECO:0000313" key="2">
    <source>
        <dbReference type="Proteomes" id="UP001501578"/>
    </source>
</evidence>
<dbReference type="GO" id="GO:0004497">
    <property type="term" value="F:monooxygenase activity"/>
    <property type="evidence" value="ECO:0007669"/>
    <property type="project" value="UniProtKB-KW"/>
</dbReference>
<dbReference type="EMBL" id="BAAAHQ010000016">
    <property type="protein sequence ID" value="GAA0930694.1"/>
    <property type="molecule type" value="Genomic_DNA"/>
</dbReference>
<reference evidence="2" key="1">
    <citation type="journal article" date="2019" name="Int. J. Syst. Evol. Microbiol.">
        <title>The Global Catalogue of Microorganisms (GCM) 10K type strain sequencing project: providing services to taxonomists for standard genome sequencing and annotation.</title>
        <authorList>
            <consortium name="The Broad Institute Genomics Platform"/>
            <consortium name="The Broad Institute Genome Sequencing Center for Infectious Disease"/>
            <person name="Wu L."/>
            <person name="Ma J."/>
        </authorList>
    </citation>
    <scope>NUCLEOTIDE SEQUENCE [LARGE SCALE GENOMIC DNA]</scope>
    <source>
        <strain evidence="2">JCM 11136</strain>
    </source>
</reference>
<keyword evidence="1" id="KW-0560">Oxidoreductase</keyword>
<dbReference type="Proteomes" id="UP001501578">
    <property type="component" value="Unassembled WGS sequence"/>
</dbReference>
<accession>A0ABP4A2G3</accession>
<dbReference type="RefSeq" id="WP_343950961.1">
    <property type="nucleotide sequence ID" value="NZ_BAAAHQ010000016.1"/>
</dbReference>
<evidence type="ECO:0000313" key="1">
    <source>
        <dbReference type="EMBL" id="GAA0930694.1"/>
    </source>
</evidence>
<organism evidence="1 2">
    <name type="scientific">Nonomuraea longicatena</name>
    <dbReference type="NCBI Taxonomy" id="83682"/>
    <lineage>
        <taxon>Bacteria</taxon>
        <taxon>Bacillati</taxon>
        <taxon>Actinomycetota</taxon>
        <taxon>Actinomycetes</taxon>
        <taxon>Streptosporangiales</taxon>
        <taxon>Streptosporangiaceae</taxon>
        <taxon>Nonomuraea</taxon>
    </lineage>
</organism>
<protein>
    <submittedName>
        <fullName evidence="1">Antibiotic biosynthesis monooxygenase</fullName>
    </submittedName>
</protein>
<keyword evidence="2" id="KW-1185">Reference proteome</keyword>
<dbReference type="Gene3D" id="3.30.70.100">
    <property type="match status" value="1"/>
</dbReference>
<name>A0ABP4A2G3_9ACTN</name>
<keyword evidence="1" id="KW-0503">Monooxygenase</keyword>
<dbReference type="SUPFAM" id="SSF54909">
    <property type="entry name" value="Dimeric alpha+beta barrel"/>
    <property type="match status" value="1"/>
</dbReference>